<proteinExistence type="predicted"/>
<gene>
    <name evidence="1" type="ORF">C4K68_01725</name>
</gene>
<accession>A0A2S5KY19</accession>
<dbReference type="Proteomes" id="UP000238196">
    <property type="component" value="Unassembled WGS sequence"/>
</dbReference>
<comment type="caution">
    <text evidence="1">The sequence shown here is derived from an EMBL/GenBank/DDBJ whole genome shotgun (WGS) entry which is preliminary data.</text>
</comment>
<organism evidence="1 2">
    <name type="scientific">Proteobacteria bacterium 228</name>
    <dbReference type="NCBI Taxonomy" id="2083153"/>
    <lineage>
        <taxon>Bacteria</taxon>
        <taxon>Pseudomonadati</taxon>
        <taxon>Pseudomonadota</taxon>
    </lineage>
</organism>
<evidence type="ECO:0000313" key="2">
    <source>
        <dbReference type="Proteomes" id="UP000238196"/>
    </source>
</evidence>
<protein>
    <submittedName>
        <fullName evidence="1">Uncharacterized protein</fullName>
    </submittedName>
</protein>
<reference evidence="1 2" key="1">
    <citation type="submission" date="2018-02" db="EMBL/GenBank/DDBJ databases">
        <title>novel marine gammaproteobacteria from coastal saline agro ecosystem.</title>
        <authorList>
            <person name="Krishnan R."/>
            <person name="Ramesh Kumar N."/>
        </authorList>
    </citation>
    <scope>NUCLEOTIDE SEQUENCE [LARGE SCALE GENOMIC DNA]</scope>
    <source>
        <strain evidence="1 2">228</strain>
    </source>
</reference>
<sequence>MLIPKGLMDTSDFMVSRVDTPEQQPSSITFCHRPTGLHCTLRGALLEGQYRIGQKYLLLCSDGIPLEEILHLYLLDERLQLLDEWELGAPYTAGIISNIGVKGARLTFTFFASDDDWLLEILATPRWQLTLPRYPVRLKGRWLRKMHMVLRRSA</sequence>
<dbReference type="AlphaFoldDB" id="A0A2S5KY19"/>
<dbReference type="EMBL" id="PRLP01000005">
    <property type="protein sequence ID" value="PPC79166.1"/>
    <property type="molecule type" value="Genomic_DNA"/>
</dbReference>
<evidence type="ECO:0000313" key="1">
    <source>
        <dbReference type="EMBL" id="PPC79166.1"/>
    </source>
</evidence>
<name>A0A2S5KY19_9PROT</name>